<evidence type="ECO:0000256" key="10">
    <source>
        <dbReference type="SAM" id="MobiDB-lite"/>
    </source>
</evidence>
<dbReference type="PANTHER" id="PTHR43096">
    <property type="entry name" value="DNAJ HOMOLOG 1, MITOCHONDRIAL-RELATED"/>
    <property type="match status" value="1"/>
</dbReference>
<dbReference type="CDD" id="cd10747">
    <property type="entry name" value="DnaJ_C"/>
    <property type="match status" value="1"/>
</dbReference>
<gene>
    <name evidence="13" type="ORF">Gasu_25590</name>
</gene>
<dbReference type="Gene3D" id="2.60.260.20">
    <property type="entry name" value="Urease metallochaperone UreE, N-terminal domain"/>
    <property type="match status" value="2"/>
</dbReference>
<dbReference type="Gene3D" id="2.10.230.10">
    <property type="entry name" value="Heat shock protein DnaJ, cysteine-rich domain"/>
    <property type="match status" value="1"/>
</dbReference>
<dbReference type="Gramene" id="EME30186">
    <property type="protein sequence ID" value="EME30186"/>
    <property type="gene ID" value="Gasu_25590"/>
</dbReference>
<organism evidence="13 14">
    <name type="scientific">Galdieria sulphuraria</name>
    <name type="common">Red alga</name>
    <dbReference type="NCBI Taxonomy" id="130081"/>
    <lineage>
        <taxon>Eukaryota</taxon>
        <taxon>Rhodophyta</taxon>
        <taxon>Bangiophyceae</taxon>
        <taxon>Galdieriales</taxon>
        <taxon>Galdieriaceae</taxon>
        <taxon>Galdieria</taxon>
    </lineage>
</organism>
<keyword evidence="14" id="KW-1185">Reference proteome</keyword>
<dbReference type="Proteomes" id="UP000030680">
    <property type="component" value="Unassembled WGS sequence"/>
</dbReference>
<dbReference type="GO" id="GO:0009408">
    <property type="term" value="P:response to heat"/>
    <property type="evidence" value="ECO:0007669"/>
    <property type="project" value="InterPro"/>
</dbReference>
<dbReference type="FunFam" id="2.60.260.20:FF:000005">
    <property type="entry name" value="Chaperone protein dnaJ 1, mitochondrial"/>
    <property type="match status" value="1"/>
</dbReference>
<dbReference type="InterPro" id="IPR001305">
    <property type="entry name" value="HSP_DnaJ_Cys-rich_dom"/>
</dbReference>
<feature type="zinc finger region" description="CR-type" evidence="9">
    <location>
        <begin position="232"/>
        <end position="314"/>
    </location>
</feature>
<keyword evidence="5 9" id="KW-0863">Zinc-finger</keyword>
<dbReference type="SMART" id="SM00271">
    <property type="entry name" value="DnaJ"/>
    <property type="match status" value="1"/>
</dbReference>
<dbReference type="Pfam" id="PF01556">
    <property type="entry name" value="DnaJ_C"/>
    <property type="match status" value="1"/>
</dbReference>
<dbReference type="InterPro" id="IPR018253">
    <property type="entry name" value="DnaJ_domain_CS"/>
</dbReference>
<dbReference type="GeneID" id="17088931"/>
<feature type="region of interest" description="Disordered" evidence="10">
    <location>
        <begin position="197"/>
        <end position="218"/>
    </location>
</feature>
<feature type="domain" description="J" evidence="11">
    <location>
        <begin position="94"/>
        <end position="158"/>
    </location>
</feature>
<dbReference type="GO" id="GO:0008270">
    <property type="term" value="F:zinc ion binding"/>
    <property type="evidence" value="ECO:0007669"/>
    <property type="project" value="UniProtKB-KW"/>
</dbReference>
<dbReference type="Pfam" id="PF00684">
    <property type="entry name" value="DnaJ_CXXCXGXG"/>
    <property type="match status" value="1"/>
</dbReference>
<dbReference type="RefSeq" id="XP_005706706.1">
    <property type="nucleotide sequence ID" value="XM_005706649.1"/>
</dbReference>
<dbReference type="GO" id="GO:0051082">
    <property type="term" value="F:unfolded protein binding"/>
    <property type="evidence" value="ECO:0007669"/>
    <property type="project" value="InterPro"/>
</dbReference>
<accession>M2W3B3</accession>
<dbReference type="SUPFAM" id="SSF49493">
    <property type="entry name" value="HSP40/DnaJ peptide-binding domain"/>
    <property type="match status" value="2"/>
</dbReference>
<dbReference type="InterPro" id="IPR012724">
    <property type="entry name" value="DnaJ"/>
</dbReference>
<dbReference type="Pfam" id="PF00226">
    <property type="entry name" value="DnaJ"/>
    <property type="match status" value="1"/>
</dbReference>
<evidence type="ECO:0000313" key="13">
    <source>
        <dbReference type="EMBL" id="EME30186.1"/>
    </source>
</evidence>
<evidence type="ECO:0000259" key="12">
    <source>
        <dbReference type="PROSITE" id="PS51188"/>
    </source>
</evidence>
<keyword evidence="2" id="KW-0235">DNA replication</keyword>
<dbReference type="NCBIfam" id="TIGR02349">
    <property type="entry name" value="DnaJ_bact"/>
    <property type="match status" value="1"/>
</dbReference>
<keyword evidence="1" id="KW-0963">Cytoplasm</keyword>
<dbReference type="InterPro" id="IPR036410">
    <property type="entry name" value="HSP_DnaJ_Cys-rich_dom_sf"/>
</dbReference>
<dbReference type="FunFam" id="1.10.287.110:FF:000031">
    <property type="entry name" value="Molecular chaperone DnaJ"/>
    <property type="match status" value="1"/>
</dbReference>
<dbReference type="PROSITE" id="PS00636">
    <property type="entry name" value="DNAJ_1"/>
    <property type="match status" value="1"/>
</dbReference>
<evidence type="ECO:0000256" key="3">
    <source>
        <dbReference type="ARBA" id="ARBA00022723"/>
    </source>
</evidence>
<dbReference type="OrthoDB" id="10256793at2759"/>
<keyword evidence="4" id="KW-0677">Repeat</keyword>
<name>M2W3B3_GALSU</name>
<evidence type="ECO:0000256" key="2">
    <source>
        <dbReference type="ARBA" id="ARBA00022705"/>
    </source>
</evidence>
<dbReference type="PROSITE" id="PS50076">
    <property type="entry name" value="DNAJ_2"/>
    <property type="match status" value="1"/>
</dbReference>
<dbReference type="GO" id="GO:0005524">
    <property type="term" value="F:ATP binding"/>
    <property type="evidence" value="ECO:0007669"/>
    <property type="project" value="InterPro"/>
</dbReference>
<keyword evidence="8" id="KW-0143">Chaperone</keyword>
<dbReference type="AlphaFoldDB" id="M2W3B3"/>
<dbReference type="InterPro" id="IPR002939">
    <property type="entry name" value="DnaJ_C"/>
</dbReference>
<dbReference type="Gene3D" id="1.10.287.110">
    <property type="entry name" value="DnaJ domain"/>
    <property type="match status" value="1"/>
</dbReference>
<dbReference type="NCBIfam" id="NF008035">
    <property type="entry name" value="PRK10767.1"/>
    <property type="match status" value="1"/>
</dbReference>
<dbReference type="HAMAP" id="MF_01152">
    <property type="entry name" value="DnaJ"/>
    <property type="match status" value="1"/>
</dbReference>
<evidence type="ECO:0000256" key="6">
    <source>
        <dbReference type="ARBA" id="ARBA00022833"/>
    </source>
</evidence>
<dbReference type="EMBL" id="KB454502">
    <property type="protein sequence ID" value="EME30186.1"/>
    <property type="molecule type" value="Genomic_DNA"/>
</dbReference>
<dbReference type="PRINTS" id="PR00625">
    <property type="entry name" value="JDOMAIN"/>
</dbReference>
<dbReference type="GO" id="GO:0042026">
    <property type="term" value="P:protein refolding"/>
    <property type="evidence" value="ECO:0007669"/>
    <property type="project" value="TreeGrafter"/>
</dbReference>
<dbReference type="CDD" id="cd06257">
    <property type="entry name" value="DnaJ"/>
    <property type="match status" value="1"/>
</dbReference>
<dbReference type="InterPro" id="IPR008971">
    <property type="entry name" value="HSP40/DnaJ_pept-bd"/>
</dbReference>
<dbReference type="GO" id="GO:0006260">
    <property type="term" value="P:DNA replication"/>
    <property type="evidence" value="ECO:0007669"/>
    <property type="project" value="UniProtKB-KW"/>
</dbReference>
<keyword evidence="6 9" id="KW-0862">Zinc</keyword>
<evidence type="ECO:0000259" key="11">
    <source>
        <dbReference type="PROSITE" id="PS50076"/>
    </source>
</evidence>
<sequence length="476" mass="52169">MMLIMPPTCAFVVGTPFAVQANYSTCSRCNSYYKYGNRNSHTVPEVDKRFNGFYSHFYGTKSFCRPASFRFSSTHIDNNQYTDFLESIRCEEEDYYNVLGVSRNASTEDIKKAFRKLARRYHPDVNKEPDAKQKFQKISEAYEVLSDPQMRSRYDQFGMAGVKAGAGAGAASGFADFGDFGDFGAFSDIFETFFGGGATSSRSSSRRRRSGPQQGEDLRLDLEIDFEKAVFGGQQKIKISHLETCTTCSGSGIKPGSKEKVCSTCGGQGMVMQVARTPLGTFQQTSTCPSCNGAGQVVEDYCPSCSGQGRRQTTKQLVINIPPGVDNGSRLRVRNEGDAGLRGGPSGDLYVFLKVANHKTFRREGMDIYSTLEVSYLDAILGTRVVVATVDGNVQVDIPPGTQPGAVLKIAGKGVPKLGNKYVRGDHYVTVKVVLPTKLQAEQRQLIEKLRTMEDSDGDDGTGVKKKKGFFDFGIS</sequence>
<dbReference type="InterPro" id="IPR001623">
    <property type="entry name" value="DnaJ_domain"/>
</dbReference>
<dbReference type="SUPFAM" id="SSF46565">
    <property type="entry name" value="Chaperone J-domain"/>
    <property type="match status" value="1"/>
</dbReference>
<dbReference type="NCBIfam" id="NF010886">
    <property type="entry name" value="PRK14293.1"/>
    <property type="match status" value="1"/>
</dbReference>
<dbReference type="OMA" id="EKVRIRH"/>
<dbReference type="PROSITE" id="PS51188">
    <property type="entry name" value="ZF_CR"/>
    <property type="match status" value="1"/>
</dbReference>
<evidence type="ECO:0000256" key="8">
    <source>
        <dbReference type="ARBA" id="ARBA00023186"/>
    </source>
</evidence>
<feature type="domain" description="CR-type" evidence="12">
    <location>
        <begin position="232"/>
        <end position="314"/>
    </location>
</feature>
<dbReference type="FunFam" id="2.10.230.10:FF:000002">
    <property type="entry name" value="Molecular chaperone DnaJ"/>
    <property type="match status" value="1"/>
</dbReference>
<evidence type="ECO:0000256" key="1">
    <source>
        <dbReference type="ARBA" id="ARBA00022490"/>
    </source>
</evidence>
<dbReference type="GO" id="GO:0005737">
    <property type="term" value="C:cytoplasm"/>
    <property type="evidence" value="ECO:0007669"/>
    <property type="project" value="TreeGrafter"/>
</dbReference>
<keyword evidence="7" id="KW-0346">Stress response</keyword>
<dbReference type="STRING" id="130081.M2W3B3"/>
<dbReference type="InterPro" id="IPR036869">
    <property type="entry name" value="J_dom_sf"/>
</dbReference>
<keyword evidence="3 9" id="KW-0479">Metal-binding</keyword>
<dbReference type="eggNOG" id="KOG0715">
    <property type="taxonomic scope" value="Eukaryota"/>
</dbReference>
<reference evidence="14" key="1">
    <citation type="journal article" date="2013" name="Science">
        <title>Gene transfer from bacteria and archaea facilitated evolution of an extremophilic eukaryote.</title>
        <authorList>
            <person name="Schonknecht G."/>
            <person name="Chen W.H."/>
            <person name="Ternes C.M."/>
            <person name="Barbier G.G."/>
            <person name="Shrestha R.P."/>
            <person name="Stanke M."/>
            <person name="Brautigam A."/>
            <person name="Baker B.J."/>
            <person name="Banfield J.F."/>
            <person name="Garavito R.M."/>
            <person name="Carr K."/>
            <person name="Wilkerson C."/>
            <person name="Rensing S.A."/>
            <person name="Gagneul D."/>
            <person name="Dickenson N.E."/>
            <person name="Oesterhelt C."/>
            <person name="Lercher M.J."/>
            <person name="Weber A.P."/>
        </authorList>
    </citation>
    <scope>NUCLEOTIDE SEQUENCE [LARGE SCALE GENOMIC DNA]</scope>
    <source>
        <strain evidence="14">074W</strain>
    </source>
</reference>
<dbReference type="PANTHER" id="PTHR43096:SF10">
    <property type="entry name" value="CHAPERONE PROTEIN DNAJ A6, CHLOROPLASTIC"/>
    <property type="match status" value="1"/>
</dbReference>
<evidence type="ECO:0000256" key="9">
    <source>
        <dbReference type="PROSITE-ProRule" id="PRU00546"/>
    </source>
</evidence>
<evidence type="ECO:0000256" key="5">
    <source>
        <dbReference type="ARBA" id="ARBA00022771"/>
    </source>
</evidence>
<evidence type="ECO:0000313" key="14">
    <source>
        <dbReference type="Proteomes" id="UP000030680"/>
    </source>
</evidence>
<dbReference type="CDD" id="cd10719">
    <property type="entry name" value="DnaJ_zf"/>
    <property type="match status" value="1"/>
</dbReference>
<proteinExistence type="inferred from homology"/>
<evidence type="ECO:0000256" key="7">
    <source>
        <dbReference type="ARBA" id="ARBA00023016"/>
    </source>
</evidence>
<dbReference type="KEGG" id="gsl:Gasu_25590"/>
<evidence type="ECO:0000256" key="4">
    <source>
        <dbReference type="ARBA" id="ARBA00022737"/>
    </source>
</evidence>
<dbReference type="SUPFAM" id="SSF57938">
    <property type="entry name" value="DnaJ/Hsp40 cysteine-rich domain"/>
    <property type="match status" value="1"/>
</dbReference>
<dbReference type="GO" id="GO:0031072">
    <property type="term" value="F:heat shock protein binding"/>
    <property type="evidence" value="ECO:0007669"/>
    <property type="project" value="InterPro"/>
</dbReference>
<protein>
    <submittedName>
        <fullName evidence="13">Molecular chaperone DnaJ</fullName>
    </submittedName>
</protein>